<protein>
    <submittedName>
        <fullName evidence="1">Membrane dipeptidase</fullName>
    </submittedName>
</protein>
<accession>A0A4R5FIX8</accession>
<dbReference type="Gene3D" id="3.20.20.140">
    <property type="entry name" value="Metal-dependent hydrolases"/>
    <property type="match status" value="1"/>
</dbReference>
<dbReference type="RefSeq" id="WP_132631549.1">
    <property type="nucleotide sequence ID" value="NZ_SMLD01000043.1"/>
</dbReference>
<dbReference type="GO" id="GO:0070573">
    <property type="term" value="F:metallodipeptidase activity"/>
    <property type="evidence" value="ECO:0007669"/>
    <property type="project" value="InterPro"/>
</dbReference>
<reference evidence="1 2" key="1">
    <citation type="submission" date="2019-03" db="EMBL/GenBank/DDBJ databases">
        <title>Draft genome sequences of novel Actinobacteria.</title>
        <authorList>
            <person name="Sahin N."/>
            <person name="Ay H."/>
            <person name="Saygin H."/>
        </authorList>
    </citation>
    <scope>NUCLEOTIDE SEQUENCE [LARGE SCALE GENOMIC DNA]</scope>
    <source>
        <strain evidence="1 2">6K102</strain>
    </source>
</reference>
<name>A0A4R5FIX8_9ACTN</name>
<dbReference type="InterPro" id="IPR032466">
    <property type="entry name" value="Metal_Hydrolase"/>
</dbReference>
<proteinExistence type="predicted"/>
<dbReference type="EMBL" id="SMLD01000043">
    <property type="protein sequence ID" value="TDE51474.1"/>
    <property type="molecule type" value="Genomic_DNA"/>
</dbReference>
<gene>
    <name evidence="1" type="ORF">E1295_18385</name>
</gene>
<dbReference type="GO" id="GO:0006508">
    <property type="term" value="P:proteolysis"/>
    <property type="evidence" value="ECO:0007669"/>
    <property type="project" value="InterPro"/>
</dbReference>
<dbReference type="Proteomes" id="UP000295136">
    <property type="component" value="Unassembled WGS sequence"/>
</dbReference>
<dbReference type="PANTHER" id="PTHR10443">
    <property type="entry name" value="MICROSOMAL DIPEPTIDASE"/>
    <property type="match status" value="1"/>
</dbReference>
<dbReference type="Pfam" id="PF01244">
    <property type="entry name" value="Peptidase_M19"/>
    <property type="match status" value="1"/>
</dbReference>
<sequence>MDTARLHADAQVVDAHNDLILLVDHMDKRGKTDHFAEFWLPELRAGGVDVQVLPIWIDEDHQSEGALRRTLLLAERIHELAVQYPDDVAICSTAADIDAANQSGRIALVMAIEGAHGIGQDPKLIRTLFRAGVRVASIAHYGRTFLADGSGLDDTARGGLTPQGIEVFTEMERLGMVFDLSHLGVTGVEDVLNLASRPLLATHSTCLVITDNHRSLGDDQIRRIAALGGVVGIAAAIPWFVDPHSPTADRVVDHIEHVVDIAGIDHVGLGPDIIDDYFQEVWGGWPAHAGDPSGNAGVIGPYEPAEIKRPSDLVKVTDAMVRRGFGEQDVKKVLGDNVMRVFHEVMGVPSQRERSSS</sequence>
<comment type="caution">
    <text evidence="1">The sequence shown here is derived from an EMBL/GenBank/DDBJ whole genome shotgun (WGS) entry which is preliminary data.</text>
</comment>
<dbReference type="PROSITE" id="PS51365">
    <property type="entry name" value="RENAL_DIPEPTIDASE_2"/>
    <property type="match status" value="1"/>
</dbReference>
<evidence type="ECO:0000313" key="2">
    <source>
        <dbReference type="Proteomes" id="UP000295136"/>
    </source>
</evidence>
<keyword evidence="2" id="KW-1185">Reference proteome</keyword>
<dbReference type="PANTHER" id="PTHR10443:SF12">
    <property type="entry name" value="DIPEPTIDASE"/>
    <property type="match status" value="1"/>
</dbReference>
<dbReference type="AlphaFoldDB" id="A0A4R5FIX8"/>
<dbReference type="InterPro" id="IPR008257">
    <property type="entry name" value="Pept_M19"/>
</dbReference>
<evidence type="ECO:0000313" key="1">
    <source>
        <dbReference type="EMBL" id="TDE51474.1"/>
    </source>
</evidence>
<dbReference type="SUPFAM" id="SSF51556">
    <property type="entry name" value="Metallo-dependent hydrolases"/>
    <property type="match status" value="1"/>
</dbReference>
<organism evidence="1 2">
    <name type="scientific">Nonomuraea mesophila</name>
    <dbReference type="NCBI Taxonomy" id="2530382"/>
    <lineage>
        <taxon>Bacteria</taxon>
        <taxon>Bacillati</taxon>
        <taxon>Actinomycetota</taxon>
        <taxon>Actinomycetes</taxon>
        <taxon>Streptosporangiales</taxon>
        <taxon>Streptosporangiaceae</taxon>
        <taxon>Nonomuraea</taxon>
    </lineage>
</organism>